<keyword evidence="4" id="KW-1185">Reference proteome</keyword>
<dbReference type="Pfam" id="PF01590">
    <property type="entry name" value="GAF"/>
    <property type="match status" value="1"/>
</dbReference>
<keyword evidence="1" id="KW-0472">Membrane</keyword>
<dbReference type="InterPro" id="IPR006675">
    <property type="entry name" value="HDIG_dom"/>
</dbReference>
<accession>A0ABM8Z1F7</accession>
<dbReference type="CDD" id="cd00077">
    <property type="entry name" value="HDc"/>
    <property type="match status" value="1"/>
</dbReference>
<protein>
    <submittedName>
        <fullName evidence="3">HD-like signal output (HDOD) domain, no enzymatic activity</fullName>
    </submittedName>
</protein>
<reference evidence="3 4" key="1">
    <citation type="submission" date="2021-10" db="EMBL/GenBank/DDBJ databases">
        <authorList>
            <person name="Koch H."/>
        </authorList>
    </citation>
    <scope>NUCLEOTIDE SEQUENCE [LARGE SCALE GENOMIC DNA]</scope>
    <source>
        <strain evidence="3">6680</strain>
    </source>
</reference>
<keyword evidence="1" id="KW-0812">Transmembrane</keyword>
<dbReference type="Pfam" id="PF08668">
    <property type="entry name" value="HDOD"/>
    <property type="match status" value="1"/>
</dbReference>
<feature type="transmembrane region" description="Helical" evidence="1">
    <location>
        <begin position="226"/>
        <end position="246"/>
    </location>
</feature>
<dbReference type="SMART" id="SM00065">
    <property type="entry name" value="GAF"/>
    <property type="match status" value="1"/>
</dbReference>
<dbReference type="PANTHER" id="PTHR43102">
    <property type="entry name" value="SLR1143 PROTEIN"/>
    <property type="match status" value="1"/>
</dbReference>
<dbReference type="InterPro" id="IPR003607">
    <property type="entry name" value="HD/PDEase_dom"/>
</dbReference>
<dbReference type="PROSITE" id="PS51833">
    <property type="entry name" value="HDOD"/>
    <property type="match status" value="1"/>
</dbReference>
<dbReference type="SUPFAM" id="SSF109604">
    <property type="entry name" value="HD-domain/PDEase-like"/>
    <property type="match status" value="1"/>
</dbReference>
<proteinExistence type="predicted"/>
<dbReference type="InterPro" id="IPR003018">
    <property type="entry name" value="GAF"/>
</dbReference>
<evidence type="ECO:0000313" key="4">
    <source>
        <dbReference type="Proteomes" id="UP000839052"/>
    </source>
</evidence>
<dbReference type="NCBIfam" id="TIGR00277">
    <property type="entry name" value="HDIG"/>
    <property type="match status" value="1"/>
</dbReference>
<organism evidence="3 4">
    <name type="scientific">Candidatus Nitrotoga arctica</name>
    <dbReference type="NCBI Taxonomy" id="453162"/>
    <lineage>
        <taxon>Bacteria</taxon>
        <taxon>Pseudomonadati</taxon>
        <taxon>Pseudomonadota</taxon>
        <taxon>Betaproteobacteria</taxon>
        <taxon>Nitrosomonadales</taxon>
        <taxon>Gallionellaceae</taxon>
        <taxon>Candidatus Nitrotoga</taxon>
    </lineage>
</organism>
<gene>
    <name evidence="3" type="ORF">NTG6680_2418</name>
</gene>
<dbReference type="Gene3D" id="3.30.450.40">
    <property type="match status" value="1"/>
</dbReference>
<evidence type="ECO:0000259" key="2">
    <source>
        <dbReference type="PROSITE" id="PS51833"/>
    </source>
</evidence>
<dbReference type="Proteomes" id="UP000839052">
    <property type="component" value="Chromosome"/>
</dbReference>
<evidence type="ECO:0000313" key="3">
    <source>
        <dbReference type="EMBL" id="CAG9933667.1"/>
    </source>
</evidence>
<keyword evidence="1" id="KW-1133">Transmembrane helix</keyword>
<dbReference type="Gene3D" id="1.10.3210.10">
    <property type="entry name" value="Hypothetical protein af1432"/>
    <property type="match status" value="1"/>
</dbReference>
<dbReference type="InterPro" id="IPR013976">
    <property type="entry name" value="HDOD"/>
</dbReference>
<sequence>MIAPSIAVNERTRIDTLRSFNILDTSPEERFDRITRLAKHLFNVPIALVSLVDTDRQWFKSCMGLSVSETPRNISFSGHAILGDDIFIVPDTLLDKRFYNNPLVTSGPSIRFYAGCPLAVPNGSKLGTLCLIDNRPRMLNNEERKLLQELACMVEQEIAKVQTVTKDSTTLPNRRTSETLTQRALKVCHRIKKPTPLQFKESSISQGLCTSCAYVGKTKSIIKGNVNTGIILWFFFLIPGLIYSIWRFRSRHEVCPICNRATIIPAVSPKAQQIIRENRAAKTPVTSQDLKQPSKAAIEVEKAVGINIQTSSTSSPSSSQHIDIRQTVKNIDALPAMPVIAQKLLALQINSDENEREMLMLIEQDSQISAKIIGLSNSAKLGSTRKSTSVKEAAILLGMSRVKSIATGIAIMSFSTKVSTGKFKAQDLWLHSFGIAFAMLGIARAMPAKIRPNDDQVFLAGILHDIGYLALAFLDPKRSDDLHALLSAESDRPVLSIEREMLEICHDELGAELARHWNLPDEIIAVLRYHHTPDVVEAAAGQPMVHMISLAEKLLASFGINEHVDANISDEDWEVLGIDPSKAEEIGVEVAEQAEQAAAAY</sequence>
<name>A0ABM8Z1F7_9PROT</name>
<dbReference type="PANTHER" id="PTHR43102:SF2">
    <property type="entry name" value="GAF DOMAIN-CONTAINING PROTEIN"/>
    <property type="match status" value="1"/>
</dbReference>
<evidence type="ECO:0000256" key="1">
    <source>
        <dbReference type="SAM" id="Phobius"/>
    </source>
</evidence>
<dbReference type="SUPFAM" id="SSF55781">
    <property type="entry name" value="GAF domain-like"/>
    <property type="match status" value="1"/>
</dbReference>
<dbReference type="EMBL" id="OU912926">
    <property type="protein sequence ID" value="CAG9933667.1"/>
    <property type="molecule type" value="Genomic_DNA"/>
</dbReference>
<feature type="domain" description="HDOD" evidence="2">
    <location>
        <begin position="334"/>
        <end position="533"/>
    </location>
</feature>
<dbReference type="RefSeq" id="WP_239797417.1">
    <property type="nucleotide sequence ID" value="NZ_OU912926.1"/>
</dbReference>
<dbReference type="InterPro" id="IPR029016">
    <property type="entry name" value="GAF-like_dom_sf"/>
</dbReference>